<dbReference type="Proteomes" id="UP000523863">
    <property type="component" value="Unassembled WGS sequence"/>
</dbReference>
<accession>A0A7W8YC72</accession>
<gene>
    <name evidence="1" type="ORF">BKA12_001963</name>
</gene>
<reference evidence="1 2" key="1">
    <citation type="submission" date="2020-08" db="EMBL/GenBank/DDBJ databases">
        <title>Sequencing the genomes of 1000 actinobacteria strains.</title>
        <authorList>
            <person name="Klenk H.-P."/>
        </authorList>
    </citation>
    <scope>NUCLEOTIDE SEQUENCE [LARGE SCALE GENOMIC DNA]</scope>
    <source>
        <strain evidence="1 2">DSM 23694</strain>
    </source>
</reference>
<dbReference type="EMBL" id="JACHBL010000001">
    <property type="protein sequence ID" value="MBB5598883.1"/>
    <property type="molecule type" value="Genomic_DNA"/>
</dbReference>
<organism evidence="1 2">
    <name type="scientific">Neomicrococcus lactis</name>
    <dbReference type="NCBI Taxonomy" id="732241"/>
    <lineage>
        <taxon>Bacteria</taxon>
        <taxon>Bacillati</taxon>
        <taxon>Actinomycetota</taxon>
        <taxon>Actinomycetes</taxon>
        <taxon>Micrococcales</taxon>
        <taxon>Micrococcaceae</taxon>
        <taxon>Neomicrococcus</taxon>
    </lineage>
</organism>
<sequence length="64" mass="7481">MCPVIPNSGVFVMKINTSSTSFWQSGQLSWHSIHDMSGKVPHWYFPIRRLLYGVTHDMRKAFLR</sequence>
<keyword evidence="2" id="KW-1185">Reference proteome</keyword>
<evidence type="ECO:0000313" key="1">
    <source>
        <dbReference type="EMBL" id="MBB5598883.1"/>
    </source>
</evidence>
<evidence type="ECO:0000313" key="2">
    <source>
        <dbReference type="Proteomes" id="UP000523863"/>
    </source>
</evidence>
<comment type="caution">
    <text evidence="1">The sequence shown here is derived from an EMBL/GenBank/DDBJ whole genome shotgun (WGS) entry which is preliminary data.</text>
</comment>
<protein>
    <submittedName>
        <fullName evidence="1">Uncharacterized protein</fullName>
    </submittedName>
</protein>
<proteinExistence type="predicted"/>
<dbReference type="AlphaFoldDB" id="A0A7W8YC72"/>
<name>A0A7W8YC72_9MICC</name>